<accession>A0A7S4K836</accession>
<proteinExistence type="predicted"/>
<name>A0A7S4K836_GUITH</name>
<dbReference type="EMBL" id="HBKN01013161">
    <property type="protein sequence ID" value="CAE2286772.1"/>
    <property type="molecule type" value="Transcribed_RNA"/>
</dbReference>
<evidence type="ECO:0000313" key="1">
    <source>
        <dbReference type="EMBL" id="CAE2286772.1"/>
    </source>
</evidence>
<gene>
    <name evidence="1" type="ORF">GTHE00462_LOCUS10271</name>
</gene>
<organism evidence="1">
    <name type="scientific">Guillardia theta</name>
    <name type="common">Cryptophyte</name>
    <name type="synonym">Cryptomonas phi</name>
    <dbReference type="NCBI Taxonomy" id="55529"/>
    <lineage>
        <taxon>Eukaryota</taxon>
        <taxon>Cryptophyceae</taxon>
        <taxon>Pyrenomonadales</taxon>
        <taxon>Geminigeraceae</taxon>
        <taxon>Guillardia</taxon>
    </lineage>
</organism>
<reference evidence="1" key="1">
    <citation type="submission" date="2021-01" db="EMBL/GenBank/DDBJ databases">
        <authorList>
            <person name="Corre E."/>
            <person name="Pelletier E."/>
            <person name="Niang G."/>
            <person name="Scheremetjew M."/>
            <person name="Finn R."/>
            <person name="Kale V."/>
            <person name="Holt S."/>
            <person name="Cochrane G."/>
            <person name="Meng A."/>
            <person name="Brown T."/>
            <person name="Cohen L."/>
        </authorList>
    </citation>
    <scope>NUCLEOTIDE SEQUENCE</scope>
    <source>
        <strain evidence="1">CCMP 2712</strain>
    </source>
</reference>
<dbReference type="AlphaFoldDB" id="A0A7S4K836"/>
<protein>
    <submittedName>
        <fullName evidence="1">Uncharacterized protein</fullName>
    </submittedName>
</protein>
<sequence>MAALTQAQVKSWIDDFLEGLTSPVDWNKLQGLMSKRVTVEMPGEPKAKKFEDWKKKSESFYDCFKNAKRSMPKNAQPIFVRSKKDEIEVICPENCSFVWTSALQEMYPQVTLSPGDKSRISGYLRFKLSGKSECSWFAPLFSPTDFKQDSRADDDDTFLHKLYLQWNNGVDKIQDSLGDEIKAEFPTVGKVDKSGMMEILALFKDCKRSFMPGCHPVMMSTGKDDISEGIVPVIYTFKWSAALNDKFKLQLADNAEVELKSYDCLTVKSNKVISFAPHFDPETNIKPVGKSGGA</sequence>